<protein>
    <recommendedName>
        <fullName evidence="1">Uncharacterized protein YobH</fullName>
    </recommendedName>
</protein>
<sequence length="78" mass="8495">MRLLKTTLILLIVIYLVLLFSGYGFLISSRKNLGGLGLQCQYLTARSLVTQTQIHDSNGVIGIAECPLFKAISTPLGQ</sequence>
<keyword evidence="3" id="KW-1133">Transmembrane helix</keyword>
<dbReference type="Proteomes" id="UP000028681">
    <property type="component" value="Chromosome"/>
</dbReference>
<proteinExistence type="predicted"/>
<feature type="transmembrane region" description="Helical" evidence="3">
    <location>
        <begin position="6"/>
        <end position="26"/>
    </location>
</feature>
<gene>
    <name evidence="4" type="ORF">ETEE_3863</name>
</gene>
<dbReference type="AlphaFoldDB" id="A0A076LUZ9"/>
<keyword evidence="2" id="KW-0732">Signal</keyword>
<evidence type="ECO:0000256" key="3">
    <source>
        <dbReference type="SAM" id="Phobius"/>
    </source>
</evidence>
<organism evidence="4 5">
    <name type="scientific">Edwardsiella anguillarum ET080813</name>
    <dbReference type="NCBI Taxonomy" id="667120"/>
    <lineage>
        <taxon>Bacteria</taxon>
        <taxon>Pseudomonadati</taxon>
        <taxon>Pseudomonadota</taxon>
        <taxon>Gammaproteobacteria</taxon>
        <taxon>Enterobacterales</taxon>
        <taxon>Hafniaceae</taxon>
        <taxon>Edwardsiella</taxon>
    </lineage>
</organism>
<dbReference type="RefSeq" id="WP_034163358.1">
    <property type="nucleotide sequence ID" value="NZ_CP006664.1"/>
</dbReference>
<name>A0A076LUZ9_9GAMM</name>
<dbReference type="HOGENOM" id="CLU_179882_0_0_6"/>
<evidence type="ECO:0000256" key="2">
    <source>
        <dbReference type="ARBA" id="ARBA00022729"/>
    </source>
</evidence>
<dbReference type="EMBL" id="CP006664">
    <property type="protein sequence ID" value="AIJ10273.1"/>
    <property type="molecule type" value="Genomic_DNA"/>
</dbReference>
<keyword evidence="3" id="KW-0812">Transmembrane</keyword>
<dbReference type="KEGG" id="ete:ETEE_3863"/>
<evidence type="ECO:0000313" key="4">
    <source>
        <dbReference type="EMBL" id="AIJ10273.1"/>
    </source>
</evidence>
<dbReference type="Pfam" id="PF13996">
    <property type="entry name" value="YobH"/>
    <property type="match status" value="1"/>
</dbReference>
<reference evidence="4 5" key="1">
    <citation type="journal article" date="2012" name="PLoS ONE">
        <title>Edwardsiella comparative phylogenomics reveal the new intra/inter-species taxonomic relationships, virulence evolution and niche adaptation mechanisms.</title>
        <authorList>
            <person name="Yang M."/>
            <person name="Lv Y."/>
            <person name="Xiao J."/>
            <person name="Wu H."/>
            <person name="Zheng H."/>
            <person name="Liu Q."/>
            <person name="Zhang Y."/>
            <person name="Wang Q."/>
        </authorList>
    </citation>
    <scope>NUCLEOTIDE SEQUENCE [LARGE SCALE GENOMIC DNA]</scope>
    <source>
        <strain evidence="5">080813</strain>
    </source>
</reference>
<dbReference type="InterPro" id="IPR025611">
    <property type="entry name" value="YobH"/>
</dbReference>
<accession>A0A076LUZ9</accession>
<dbReference type="GeneID" id="33941231"/>
<evidence type="ECO:0000256" key="1">
    <source>
        <dbReference type="ARBA" id="ARBA00019316"/>
    </source>
</evidence>
<keyword evidence="3" id="KW-0472">Membrane</keyword>
<evidence type="ECO:0000313" key="5">
    <source>
        <dbReference type="Proteomes" id="UP000028681"/>
    </source>
</evidence>